<evidence type="ECO:0000256" key="4">
    <source>
        <dbReference type="ARBA" id="ARBA00023004"/>
    </source>
</evidence>
<feature type="binding site" evidence="6">
    <location>
        <position position="312"/>
    </location>
    <ligand>
        <name>[4Fe-4S] cluster</name>
        <dbReference type="ChEBI" id="CHEBI:49883"/>
        <note>4Fe-4S-S-AdoMet</note>
    </ligand>
</feature>
<reference evidence="9" key="1">
    <citation type="submission" date="2020-08" db="EMBL/GenBank/DDBJ databases">
        <title>Genome public.</title>
        <authorList>
            <person name="Liu C."/>
            <person name="Sun Q."/>
        </authorList>
    </citation>
    <scope>NUCLEOTIDE SEQUENCE</scope>
    <source>
        <strain evidence="9">BX7</strain>
    </source>
</reference>
<dbReference type="PANTHER" id="PTHR32331">
    <property type="entry name" value="UPF0313 PROTEIN YGIQ"/>
    <property type="match status" value="1"/>
</dbReference>
<dbReference type="GO" id="GO:0005506">
    <property type="term" value="F:iron ion binding"/>
    <property type="evidence" value="ECO:0007669"/>
    <property type="project" value="UniProtKB-UniRule"/>
</dbReference>
<evidence type="ECO:0000313" key="9">
    <source>
        <dbReference type="EMBL" id="MBC8537165.1"/>
    </source>
</evidence>
<feature type="domain" description="Radical SAM core" evidence="8">
    <location>
        <begin position="293"/>
        <end position="566"/>
    </location>
</feature>
<dbReference type="InterPro" id="IPR023404">
    <property type="entry name" value="rSAM_horseshoe"/>
</dbReference>
<keyword evidence="1 6" id="KW-0004">4Fe-4S</keyword>
<dbReference type="Proteomes" id="UP000620366">
    <property type="component" value="Unassembled WGS sequence"/>
</dbReference>
<feature type="binding site" evidence="6">
    <location>
        <position position="308"/>
    </location>
    <ligand>
        <name>[4Fe-4S] cluster</name>
        <dbReference type="ChEBI" id="CHEBI:49883"/>
        <note>4Fe-4S-S-AdoMet</note>
    </ligand>
</feature>
<accession>A0A926DHH3</accession>
<dbReference type="PROSITE" id="PS51918">
    <property type="entry name" value="RADICAL_SAM"/>
    <property type="match status" value="1"/>
</dbReference>
<dbReference type="InterPro" id="IPR022946">
    <property type="entry name" value="UPF0313"/>
</dbReference>
<keyword evidence="4 6" id="KW-0408">Iron</keyword>
<feature type="binding site" evidence="6">
    <location>
        <position position="315"/>
    </location>
    <ligand>
        <name>[4Fe-4S] cluster</name>
        <dbReference type="ChEBI" id="CHEBI:49883"/>
        <note>4Fe-4S-S-AdoMet</note>
    </ligand>
</feature>
<evidence type="ECO:0000256" key="2">
    <source>
        <dbReference type="ARBA" id="ARBA00022691"/>
    </source>
</evidence>
<evidence type="ECO:0000256" key="5">
    <source>
        <dbReference type="ARBA" id="ARBA00023014"/>
    </source>
</evidence>
<dbReference type="Pfam" id="PF08497">
    <property type="entry name" value="Radical_SAM_N"/>
    <property type="match status" value="1"/>
</dbReference>
<dbReference type="SUPFAM" id="SSF102114">
    <property type="entry name" value="Radical SAM enzymes"/>
    <property type="match status" value="1"/>
</dbReference>
<evidence type="ECO:0000256" key="6">
    <source>
        <dbReference type="HAMAP-Rule" id="MF_01251"/>
    </source>
</evidence>
<name>A0A926DHH3_9FIRM</name>
<evidence type="ECO:0000313" key="10">
    <source>
        <dbReference type="Proteomes" id="UP000620366"/>
    </source>
</evidence>
<dbReference type="InterPro" id="IPR006638">
    <property type="entry name" value="Elp3/MiaA/NifB-like_rSAM"/>
</dbReference>
<keyword evidence="5 6" id="KW-0411">Iron-sulfur</keyword>
<protein>
    <submittedName>
        <fullName evidence="9">YgiQ family radical SAM protein</fullName>
    </submittedName>
</protein>
<feature type="compositionally biased region" description="Basic residues" evidence="7">
    <location>
        <begin position="614"/>
        <end position="630"/>
    </location>
</feature>
<dbReference type="RefSeq" id="WP_249301519.1">
    <property type="nucleotide sequence ID" value="NZ_JACRSP010000005.1"/>
</dbReference>
<dbReference type="GO" id="GO:0003824">
    <property type="term" value="F:catalytic activity"/>
    <property type="evidence" value="ECO:0007669"/>
    <property type="project" value="InterPro"/>
</dbReference>
<dbReference type="SFLD" id="SFLDG01082">
    <property type="entry name" value="B12-binding_domain_containing"/>
    <property type="match status" value="1"/>
</dbReference>
<dbReference type="SFLD" id="SFLDG01069">
    <property type="entry name" value="UPF0313"/>
    <property type="match status" value="1"/>
</dbReference>
<evidence type="ECO:0000256" key="7">
    <source>
        <dbReference type="SAM" id="MobiDB-lite"/>
    </source>
</evidence>
<feature type="region of interest" description="Disordered" evidence="7">
    <location>
        <begin position="595"/>
        <end position="630"/>
    </location>
</feature>
<dbReference type="EMBL" id="JACRSP010000005">
    <property type="protein sequence ID" value="MBC8537165.1"/>
    <property type="molecule type" value="Genomic_DNA"/>
</dbReference>
<dbReference type="Gene3D" id="3.80.30.20">
    <property type="entry name" value="tm_1862 like domain"/>
    <property type="match status" value="1"/>
</dbReference>
<dbReference type="InterPro" id="IPR058240">
    <property type="entry name" value="rSAM_sf"/>
</dbReference>
<evidence type="ECO:0000259" key="8">
    <source>
        <dbReference type="PROSITE" id="PS51918"/>
    </source>
</evidence>
<gene>
    <name evidence="9" type="ORF">H8695_10750</name>
</gene>
<keyword evidence="2 6" id="KW-0949">S-adenosyl-L-methionine</keyword>
<dbReference type="HAMAP" id="MF_01251">
    <property type="entry name" value="UPF0313"/>
    <property type="match status" value="1"/>
</dbReference>
<comment type="similarity">
    <text evidence="6">Belongs to the UPF0313 family.</text>
</comment>
<keyword evidence="10" id="KW-1185">Reference proteome</keyword>
<dbReference type="Pfam" id="PF04055">
    <property type="entry name" value="Radical_SAM"/>
    <property type="match status" value="1"/>
</dbReference>
<dbReference type="AlphaFoldDB" id="A0A926DHH3"/>
<dbReference type="SFLD" id="SFLDS00029">
    <property type="entry name" value="Radical_SAM"/>
    <property type="match status" value="1"/>
</dbReference>
<keyword evidence="3 6" id="KW-0479">Metal-binding</keyword>
<dbReference type="GO" id="GO:0051539">
    <property type="term" value="F:4 iron, 4 sulfur cluster binding"/>
    <property type="evidence" value="ECO:0007669"/>
    <property type="project" value="UniProtKB-KW"/>
</dbReference>
<dbReference type="InterPro" id="IPR007197">
    <property type="entry name" value="rSAM"/>
</dbReference>
<dbReference type="SMART" id="SM00729">
    <property type="entry name" value="Elp3"/>
    <property type="match status" value="1"/>
</dbReference>
<evidence type="ECO:0000256" key="3">
    <source>
        <dbReference type="ARBA" id="ARBA00022723"/>
    </source>
</evidence>
<dbReference type="NCBIfam" id="TIGR03904">
    <property type="entry name" value="SAM_YgiQ"/>
    <property type="match status" value="1"/>
</dbReference>
<dbReference type="InterPro" id="IPR013704">
    <property type="entry name" value="UPF0313_N"/>
</dbReference>
<proteinExistence type="inferred from homology"/>
<dbReference type="PANTHER" id="PTHR32331:SF0">
    <property type="entry name" value="UPF0313 PROTEIN YGIQ"/>
    <property type="match status" value="1"/>
</dbReference>
<dbReference type="Pfam" id="PF11842">
    <property type="entry name" value="DUF3362"/>
    <property type="match status" value="1"/>
</dbReference>
<comment type="cofactor">
    <cofactor evidence="6">
        <name>[4Fe-4S] cluster</name>
        <dbReference type="ChEBI" id="CHEBI:49883"/>
    </cofactor>
    <text evidence="6">Binds 1 [4Fe-4S] cluster. The cluster is coordinated with 3 cysteines and an exchangeable S-adenosyl-L-methionine.</text>
</comment>
<dbReference type="InterPro" id="IPR024560">
    <property type="entry name" value="UPF0313_C"/>
</dbReference>
<comment type="caution">
    <text evidence="9">The sequence shown here is derived from an EMBL/GenBank/DDBJ whole genome shotgun (WGS) entry which is preliminary data.</text>
</comment>
<sequence length="630" mass="71323">MGEYLIVSPEDMARRGVQTLDFVCITGDAYVDHPSFGTPLIARWLEREGYAVGLIAQPDFHSTRDFMRLGRPNYAFVVSSGNIDSMVAHYTAAKKRRSDDAYTPGGRAGRRPDRAVIVYCQKLREAYPDVPIVIGGIEASLRRFAHYDYWDDAVRPSILLESGADLLVYGMGELQTSEYARRFAEGRPASSMTDIPGTAVVVDRLPKNLKNAVVCESLEEVSSDKAAYARACKTQYDEQDYVTGRTVYQRHGDVYVRQNPPMRPLTREEFDSVYELPFQYYYHPSYEAEGGVAAIEEVEFSIIHNRGCFGTCNFCALAFHQGRTVTSRSRESVVEEARRFTQNPRFKGYIHDVGGPTANFRVPSCQKQLKYGVCKDRKCLAPTPCKGMSVTHSDYLELLRELRALPGVKKVFIRSGIRFDYLILDPDTTFFRELVQHHISGQLKVAPEHMSDDVLREMGKPPIATFNTFCKMYNKFNREYKKDQYLVPYLMSSHPGSTMRDAIKLAVYLKQSGLRPEQVQDFYPTPGTISTCMFYTGINPLTGRKVYVPRSPQEKAAQRAMLQFFRPQNQASVRESLRRAGREDLIGFGAQCLVPPEPRRRAHEAPLNLPGRGGRGRAAKGRGRPPRGRR</sequence>
<organism evidence="9 10">
    <name type="scientific">Feifania hominis</name>
    <dbReference type="NCBI Taxonomy" id="2763660"/>
    <lineage>
        <taxon>Bacteria</taxon>
        <taxon>Bacillati</taxon>
        <taxon>Bacillota</taxon>
        <taxon>Clostridia</taxon>
        <taxon>Eubacteriales</taxon>
        <taxon>Feifaniaceae</taxon>
        <taxon>Feifania</taxon>
    </lineage>
</organism>
<evidence type="ECO:0000256" key="1">
    <source>
        <dbReference type="ARBA" id="ARBA00022485"/>
    </source>
</evidence>